<dbReference type="InterPro" id="IPR051465">
    <property type="entry name" value="Cell_Envelope_Struct_Comp"/>
</dbReference>
<sequence length="401" mass="44367">MKKHTFLKVVSSITLVSLLLFPAAAYAAETAPALDASSIKKYLPEDVKDHEYAATIHDMLQSGLVNGYVDEAGNVTVKPENNITRAEFVKILVKALDLDVAANPQEFSDVKPEHWHYDFIRTASSHGLINGIGEGQFAPDRNITRAEIAKIVVRAFEQTVPFTGASKQFTDVPDDWSKPYVEKASQAGIVNGYDDTHFGPNDKATRVQAMLMLQRALHKENTTLPDETMLKNLVLEMNQKLYEVVTEAVYGSGETGDTVAEEVYGNESEEADTNVAEAVYADYSEIKDISDEYATGFYHDVLDLSADILTELSKLGIKIEQKHVADWTLEVLWKSNRYAAVKVNGDVYDVTVTKDGQSRTHRVDASSTVFLKKMNDGSWKVYGGEVKQPLPTGHLQPGSQN</sequence>
<keyword evidence="1" id="KW-0732">Signal</keyword>
<dbReference type="EMBL" id="BDUF01000054">
    <property type="protein sequence ID" value="GAX90279.1"/>
    <property type="molecule type" value="Genomic_DNA"/>
</dbReference>
<organism evidence="3 4">
    <name type="scientific">Effusibacillus lacus</name>
    <dbReference type="NCBI Taxonomy" id="1348429"/>
    <lineage>
        <taxon>Bacteria</taxon>
        <taxon>Bacillati</taxon>
        <taxon>Bacillota</taxon>
        <taxon>Bacilli</taxon>
        <taxon>Bacillales</taxon>
        <taxon>Alicyclobacillaceae</taxon>
        <taxon>Effusibacillus</taxon>
    </lineage>
</organism>
<gene>
    <name evidence="3" type="ORF">EFBL_1905</name>
</gene>
<feature type="domain" description="SLH" evidence="2">
    <location>
        <begin position="168"/>
        <end position="227"/>
    </location>
</feature>
<proteinExistence type="predicted"/>
<dbReference type="Proteomes" id="UP000217785">
    <property type="component" value="Unassembled WGS sequence"/>
</dbReference>
<feature type="chain" id="PRO_5012877912" description="SLH domain-containing protein" evidence="1">
    <location>
        <begin position="28"/>
        <end position="401"/>
    </location>
</feature>
<evidence type="ECO:0000313" key="4">
    <source>
        <dbReference type="Proteomes" id="UP000217785"/>
    </source>
</evidence>
<feature type="domain" description="SLH" evidence="2">
    <location>
        <begin position="39"/>
        <end position="102"/>
    </location>
</feature>
<name>A0A292YN04_9BACL</name>
<feature type="signal peptide" evidence="1">
    <location>
        <begin position="1"/>
        <end position="27"/>
    </location>
</feature>
<reference evidence="4" key="1">
    <citation type="submission" date="2017-07" db="EMBL/GenBank/DDBJ databases">
        <title>Draft genome sequence of Effusibacillus lacus strain skLN1.</title>
        <authorList>
            <person name="Watanabe M."/>
            <person name="Kojima H."/>
            <person name="Fukui M."/>
        </authorList>
    </citation>
    <scope>NUCLEOTIDE SEQUENCE [LARGE SCALE GENOMIC DNA]</scope>
    <source>
        <strain evidence="4">skLN1</strain>
    </source>
</reference>
<dbReference type="InterPro" id="IPR001119">
    <property type="entry name" value="SLH_dom"/>
</dbReference>
<dbReference type="Pfam" id="PF00395">
    <property type="entry name" value="SLH"/>
    <property type="match status" value="3"/>
</dbReference>
<feature type="domain" description="SLH" evidence="2">
    <location>
        <begin position="103"/>
        <end position="166"/>
    </location>
</feature>
<keyword evidence="4" id="KW-1185">Reference proteome</keyword>
<comment type="caution">
    <text evidence="3">The sequence shown here is derived from an EMBL/GenBank/DDBJ whole genome shotgun (WGS) entry which is preliminary data.</text>
</comment>
<protein>
    <recommendedName>
        <fullName evidence="2">SLH domain-containing protein</fullName>
    </recommendedName>
</protein>
<evidence type="ECO:0000256" key="1">
    <source>
        <dbReference type="SAM" id="SignalP"/>
    </source>
</evidence>
<accession>A0A292YN04</accession>
<evidence type="ECO:0000313" key="3">
    <source>
        <dbReference type="EMBL" id="GAX90279.1"/>
    </source>
</evidence>
<dbReference type="PANTHER" id="PTHR43308:SF5">
    <property type="entry name" value="S-LAYER PROTEIN _ PEPTIDOGLYCAN ENDO-BETA-N-ACETYLGLUCOSAMINIDASE"/>
    <property type="match status" value="1"/>
</dbReference>
<evidence type="ECO:0000259" key="2">
    <source>
        <dbReference type="PROSITE" id="PS51272"/>
    </source>
</evidence>
<dbReference type="AlphaFoldDB" id="A0A292YN04"/>
<dbReference type="PANTHER" id="PTHR43308">
    <property type="entry name" value="OUTER MEMBRANE PROTEIN ALPHA-RELATED"/>
    <property type="match status" value="1"/>
</dbReference>
<dbReference type="PROSITE" id="PS51272">
    <property type="entry name" value="SLH"/>
    <property type="match status" value="3"/>
</dbReference>
<dbReference type="RefSeq" id="WP_165912765.1">
    <property type="nucleotide sequence ID" value="NZ_BDUF01000054.1"/>
</dbReference>